<dbReference type="KEGG" id="fli:Fleli_2749"/>
<dbReference type="SUPFAM" id="SSF48452">
    <property type="entry name" value="TPR-like"/>
    <property type="match status" value="3"/>
</dbReference>
<gene>
    <name evidence="4" type="ordered locus">Fleli_2749</name>
</gene>
<feature type="repeat" description="TPR" evidence="3">
    <location>
        <begin position="98"/>
        <end position="131"/>
    </location>
</feature>
<protein>
    <submittedName>
        <fullName evidence="4">Uncharacterized protein</fullName>
    </submittedName>
</protein>
<dbReference type="STRING" id="880071.Fleli_2749"/>
<evidence type="ECO:0000313" key="4">
    <source>
        <dbReference type="EMBL" id="AFM05103.1"/>
    </source>
</evidence>
<dbReference type="Proteomes" id="UP000006054">
    <property type="component" value="Chromosome"/>
</dbReference>
<dbReference type="InterPro" id="IPR019734">
    <property type="entry name" value="TPR_rpt"/>
</dbReference>
<keyword evidence="2 3" id="KW-0802">TPR repeat</keyword>
<accession>I4AMB8</accession>
<evidence type="ECO:0000256" key="2">
    <source>
        <dbReference type="ARBA" id="ARBA00022803"/>
    </source>
</evidence>
<dbReference type="PROSITE" id="PS50005">
    <property type="entry name" value="TPR"/>
    <property type="match status" value="1"/>
</dbReference>
<keyword evidence="5" id="KW-1185">Reference proteome</keyword>
<dbReference type="Pfam" id="PF13181">
    <property type="entry name" value="TPR_8"/>
    <property type="match status" value="1"/>
</dbReference>
<organism evidence="4 5">
    <name type="scientific">Bernardetia litoralis (strain ATCC 23117 / DSM 6794 / NBRC 15988 / NCIMB 1366 / Fx l1 / Sio-4)</name>
    <name type="common">Flexibacter litoralis</name>
    <dbReference type="NCBI Taxonomy" id="880071"/>
    <lineage>
        <taxon>Bacteria</taxon>
        <taxon>Pseudomonadati</taxon>
        <taxon>Bacteroidota</taxon>
        <taxon>Cytophagia</taxon>
        <taxon>Cytophagales</taxon>
        <taxon>Bernardetiaceae</taxon>
        <taxon>Bernardetia</taxon>
    </lineage>
</organism>
<dbReference type="GO" id="GO:0000030">
    <property type="term" value="F:mannosyltransferase activity"/>
    <property type="evidence" value="ECO:0007669"/>
    <property type="project" value="TreeGrafter"/>
</dbReference>
<dbReference type="eggNOG" id="COG0457">
    <property type="taxonomic scope" value="Bacteria"/>
</dbReference>
<proteinExistence type="predicted"/>
<reference evidence="5" key="1">
    <citation type="submission" date="2012-06" db="EMBL/GenBank/DDBJ databases">
        <title>The complete genome of Flexibacter litoralis DSM 6794.</title>
        <authorList>
            <person name="Lucas S."/>
            <person name="Copeland A."/>
            <person name="Lapidus A."/>
            <person name="Glavina del Rio T."/>
            <person name="Dalin E."/>
            <person name="Tice H."/>
            <person name="Bruce D."/>
            <person name="Goodwin L."/>
            <person name="Pitluck S."/>
            <person name="Peters L."/>
            <person name="Ovchinnikova G."/>
            <person name="Lu M."/>
            <person name="Kyrpides N."/>
            <person name="Mavromatis K."/>
            <person name="Ivanova N."/>
            <person name="Brettin T."/>
            <person name="Detter J.C."/>
            <person name="Han C."/>
            <person name="Larimer F."/>
            <person name="Land M."/>
            <person name="Hauser L."/>
            <person name="Markowitz V."/>
            <person name="Cheng J.-F."/>
            <person name="Hugenholtz P."/>
            <person name="Woyke T."/>
            <person name="Wu D."/>
            <person name="Spring S."/>
            <person name="Lang E."/>
            <person name="Kopitz M."/>
            <person name="Brambilla E."/>
            <person name="Klenk H.-P."/>
            <person name="Eisen J.A."/>
        </authorList>
    </citation>
    <scope>NUCLEOTIDE SEQUENCE [LARGE SCALE GENOMIC DNA]</scope>
    <source>
        <strain evidence="5">ATCC 23117 / DSM 6794 / NBRC 15988 / NCIMB 1366 / Sio-4</strain>
    </source>
</reference>
<evidence type="ECO:0000256" key="3">
    <source>
        <dbReference type="PROSITE-ProRule" id="PRU00339"/>
    </source>
</evidence>
<keyword evidence="1" id="KW-0677">Repeat</keyword>
<dbReference type="SMART" id="SM00028">
    <property type="entry name" value="TPR"/>
    <property type="match status" value="5"/>
</dbReference>
<dbReference type="OrthoDB" id="976775at2"/>
<dbReference type="PANTHER" id="PTHR44227">
    <property type="match status" value="1"/>
</dbReference>
<dbReference type="AlphaFoldDB" id="I4AMB8"/>
<dbReference type="RefSeq" id="WP_014798540.1">
    <property type="nucleotide sequence ID" value="NC_018018.1"/>
</dbReference>
<dbReference type="GO" id="GO:0030968">
    <property type="term" value="P:endoplasmic reticulum unfolded protein response"/>
    <property type="evidence" value="ECO:0007669"/>
    <property type="project" value="TreeGrafter"/>
</dbReference>
<dbReference type="Gene3D" id="1.25.40.10">
    <property type="entry name" value="Tetratricopeptide repeat domain"/>
    <property type="match status" value="3"/>
</dbReference>
<dbReference type="Pfam" id="PF13432">
    <property type="entry name" value="TPR_16"/>
    <property type="match status" value="3"/>
</dbReference>
<evidence type="ECO:0000313" key="5">
    <source>
        <dbReference type="Proteomes" id="UP000006054"/>
    </source>
</evidence>
<sequence precursor="true">MKFKLLLIPIIFIGFFFINSAIYAQDSGVALDAFVKGENFRKQRQWKTALEQFDIAVAKDPSIYKYHYNKALCHLVLREAEPAIASLEKTVSLKKEFIDAHERLARLYKITGKYDQSVASYQNAFKYDTDPKRKTDYKLNIVLILDRTKRLEEAGAHIADLKKLAPDDLNVLYYEAKYSNATAKYEQAKDAMLKATNALATDNPKEKARYFYELGFAYHNLKMYDEKEKAFDNANVGPFMARITKLRPQYYHAIALSYFKVYDLGKSKELVEKALEMRKDFPQAHDLLVKIAASATDKSAVIEHQLSSIQTEPNAVKRSQKFADLSELQLESRKYEDAIKSADECLASQPKNYAVVFIKAIAQHKMGSTQDAIKTLEDLLQFPGIDAETKAQYNFALGMFYQKLEQSEQAVAAFARSKYGSYKYAAYEELEKFKKSEDVEEEKLEDVVEGTDTDGE</sequence>
<dbReference type="HOGENOM" id="CLU_631280_0_0_10"/>
<evidence type="ECO:0000256" key="1">
    <source>
        <dbReference type="ARBA" id="ARBA00022737"/>
    </source>
</evidence>
<dbReference type="EMBL" id="CP003345">
    <property type="protein sequence ID" value="AFM05103.1"/>
    <property type="molecule type" value="Genomic_DNA"/>
</dbReference>
<dbReference type="InterPro" id="IPR011990">
    <property type="entry name" value="TPR-like_helical_dom_sf"/>
</dbReference>
<dbReference type="GO" id="GO:0035269">
    <property type="term" value="P:protein O-linked glycosylation via mannose"/>
    <property type="evidence" value="ECO:0007669"/>
    <property type="project" value="TreeGrafter"/>
</dbReference>
<name>I4AMB8_BERLS</name>
<dbReference type="PANTHER" id="PTHR44227:SF3">
    <property type="entry name" value="PROTEIN O-MANNOSYL-TRANSFERASE TMTC4"/>
    <property type="match status" value="1"/>
</dbReference>
<dbReference type="InterPro" id="IPR052346">
    <property type="entry name" value="O-mannosyl-transferase_TMTC"/>
</dbReference>